<evidence type="ECO:0008006" key="2">
    <source>
        <dbReference type="Google" id="ProtNLM"/>
    </source>
</evidence>
<dbReference type="InterPro" id="IPR032359">
    <property type="entry name" value="KwaB-like"/>
</dbReference>
<evidence type="ECO:0000313" key="1">
    <source>
        <dbReference type="EMBL" id="MPN15850.1"/>
    </source>
</evidence>
<dbReference type="Pfam" id="PF16162">
    <property type="entry name" value="KwaB"/>
    <property type="match status" value="1"/>
</dbReference>
<comment type="caution">
    <text evidence="1">The sequence shown here is derived from an EMBL/GenBank/DDBJ whole genome shotgun (WGS) entry which is preliminary data.</text>
</comment>
<accession>A0A645FPG7</accession>
<dbReference type="AlphaFoldDB" id="A0A645FPG7"/>
<reference evidence="1" key="1">
    <citation type="submission" date="2019-08" db="EMBL/GenBank/DDBJ databases">
        <authorList>
            <person name="Kucharzyk K."/>
            <person name="Murdoch R.W."/>
            <person name="Higgins S."/>
            <person name="Loffler F."/>
        </authorList>
    </citation>
    <scope>NUCLEOTIDE SEQUENCE</scope>
</reference>
<organism evidence="1">
    <name type="scientific">bioreactor metagenome</name>
    <dbReference type="NCBI Taxonomy" id="1076179"/>
    <lineage>
        <taxon>unclassified sequences</taxon>
        <taxon>metagenomes</taxon>
        <taxon>ecological metagenomes</taxon>
    </lineage>
</organism>
<dbReference type="EMBL" id="VSSQ01062714">
    <property type="protein sequence ID" value="MPN15850.1"/>
    <property type="molecule type" value="Genomic_DNA"/>
</dbReference>
<name>A0A645FPG7_9ZZZZ</name>
<protein>
    <recommendedName>
        <fullName evidence="2">DUF4868 domain-containing protein</fullName>
    </recommendedName>
</protein>
<gene>
    <name evidence="1" type="ORF">SDC9_163186</name>
</gene>
<proteinExistence type="predicted"/>
<sequence>MNNVLNFGVNGNATQFDFATQSLTSVKAVIYHLCDGNGNSVVIYQHKYPVSLHKKTKKSFLSLNGRTLDKITHDSIDINDTIDFFFFQNKYYALNIKLLERMYGLESVIDNLANNSTPLIINLGIVNTQGMPVPLDIFKDMYKDRAFMRRLAMVSKGNLVKTGVSVPQIQQVMQKFPVFQRNIDLTGGLINLNTKDQKRYFIRLLNNEASFAALDNSPFLAVEKDSAA</sequence>